<dbReference type="Pfam" id="PF00484">
    <property type="entry name" value="Pro_CA"/>
    <property type="match status" value="1"/>
</dbReference>
<evidence type="ECO:0000313" key="6">
    <source>
        <dbReference type="EMBL" id="CAB4947489.1"/>
    </source>
</evidence>
<organism evidence="6">
    <name type="scientific">freshwater metagenome</name>
    <dbReference type="NCBI Taxonomy" id="449393"/>
    <lineage>
        <taxon>unclassified sequences</taxon>
        <taxon>metagenomes</taxon>
        <taxon>ecological metagenomes</taxon>
    </lineage>
</organism>
<evidence type="ECO:0000256" key="2">
    <source>
        <dbReference type="ARBA" id="ARBA00012925"/>
    </source>
</evidence>
<sequence length="208" mass="22595">MTNQRPQTPREAWTALQAGNRRFVNESREHPNQDADRRTAIAEQQKPFAALFGCSDSRLSAEIIFDVGLGDLFVVRNAGQVLAETIIGSLEYSVEVLGTPLILVLGHDNCGAIQATINSTEGTLVSQGEFIHNLVSRIQPTVEQANRDGKFDIDDITELHIQDTISELLGRSTLLANAVKAGKLGVVGANYRLTLGEIHPIVIIGDIN</sequence>
<proteinExistence type="inferred from homology"/>
<dbReference type="EC" id="4.2.1.1" evidence="2"/>
<accession>A0A6J7JXS4</accession>
<dbReference type="Gene3D" id="3.40.1050.10">
    <property type="entry name" value="Carbonic anhydrase"/>
    <property type="match status" value="1"/>
</dbReference>
<comment type="catalytic activity">
    <reaction evidence="5">
        <text>hydrogencarbonate + H(+) = CO2 + H2O</text>
        <dbReference type="Rhea" id="RHEA:10748"/>
        <dbReference type="ChEBI" id="CHEBI:15377"/>
        <dbReference type="ChEBI" id="CHEBI:15378"/>
        <dbReference type="ChEBI" id="CHEBI:16526"/>
        <dbReference type="ChEBI" id="CHEBI:17544"/>
        <dbReference type="EC" id="4.2.1.1"/>
    </reaction>
</comment>
<protein>
    <recommendedName>
        <fullName evidence="2">carbonic anhydrase</fullName>
        <ecNumber evidence="2">4.2.1.1</ecNumber>
    </recommendedName>
</protein>
<dbReference type="EMBL" id="CAFBNO010000004">
    <property type="protein sequence ID" value="CAB4947489.1"/>
    <property type="molecule type" value="Genomic_DNA"/>
</dbReference>
<reference evidence="6" key="1">
    <citation type="submission" date="2020-05" db="EMBL/GenBank/DDBJ databases">
        <authorList>
            <person name="Chiriac C."/>
            <person name="Salcher M."/>
            <person name="Ghai R."/>
            <person name="Kavagutti S V."/>
        </authorList>
    </citation>
    <scope>NUCLEOTIDE SEQUENCE</scope>
</reference>
<comment type="similarity">
    <text evidence="1">Belongs to the beta-class carbonic anhydrase family.</text>
</comment>
<dbReference type="CDD" id="cd03378">
    <property type="entry name" value="beta_CA_cladeC"/>
    <property type="match status" value="1"/>
</dbReference>
<dbReference type="GO" id="GO:0004089">
    <property type="term" value="F:carbonate dehydratase activity"/>
    <property type="evidence" value="ECO:0007669"/>
    <property type="project" value="UniProtKB-EC"/>
</dbReference>
<dbReference type="AlphaFoldDB" id="A0A6J7JXS4"/>
<dbReference type="InterPro" id="IPR036874">
    <property type="entry name" value="Carbonic_anhydrase_sf"/>
</dbReference>
<dbReference type="GO" id="GO:0008270">
    <property type="term" value="F:zinc ion binding"/>
    <property type="evidence" value="ECO:0007669"/>
    <property type="project" value="InterPro"/>
</dbReference>
<name>A0A6J7JXS4_9ZZZZ</name>
<dbReference type="PANTHER" id="PTHR11002:SF79">
    <property type="entry name" value="CARBONIC ANHYDRASE 2"/>
    <property type="match status" value="1"/>
</dbReference>
<dbReference type="InterPro" id="IPR001765">
    <property type="entry name" value="Carbonic_anhydrase"/>
</dbReference>
<keyword evidence="4" id="KW-0456">Lyase</keyword>
<evidence type="ECO:0000256" key="5">
    <source>
        <dbReference type="ARBA" id="ARBA00048348"/>
    </source>
</evidence>
<dbReference type="PROSITE" id="PS00704">
    <property type="entry name" value="PROK_CO2_ANHYDRASE_1"/>
    <property type="match status" value="1"/>
</dbReference>
<dbReference type="GO" id="GO:0015976">
    <property type="term" value="P:carbon utilization"/>
    <property type="evidence" value="ECO:0007669"/>
    <property type="project" value="InterPro"/>
</dbReference>
<dbReference type="SMART" id="SM00947">
    <property type="entry name" value="Pro_CA"/>
    <property type="match status" value="1"/>
</dbReference>
<evidence type="ECO:0000256" key="3">
    <source>
        <dbReference type="ARBA" id="ARBA00022833"/>
    </source>
</evidence>
<dbReference type="SUPFAM" id="SSF53056">
    <property type="entry name" value="beta-carbonic anhydrase, cab"/>
    <property type="match status" value="1"/>
</dbReference>
<dbReference type="InterPro" id="IPR015892">
    <property type="entry name" value="Carbonic_anhydrase_CS"/>
</dbReference>
<gene>
    <name evidence="6" type="ORF">UFOPK3837_00214</name>
</gene>
<evidence type="ECO:0000256" key="4">
    <source>
        <dbReference type="ARBA" id="ARBA00023239"/>
    </source>
</evidence>
<dbReference type="PANTHER" id="PTHR11002">
    <property type="entry name" value="CARBONIC ANHYDRASE"/>
    <property type="match status" value="1"/>
</dbReference>
<keyword evidence="3" id="KW-0862">Zinc</keyword>
<evidence type="ECO:0000256" key="1">
    <source>
        <dbReference type="ARBA" id="ARBA00006217"/>
    </source>
</evidence>